<name>A0A2W5T3G8_9BACT</name>
<comment type="subcellular location">
    <subcellularLocation>
        <location evidence="1">Cell membrane</location>
        <topology evidence="1">Multi-pass membrane protein</topology>
    </subcellularLocation>
</comment>
<dbReference type="EMBL" id="QFQP01000037">
    <property type="protein sequence ID" value="PZR06626.1"/>
    <property type="molecule type" value="Genomic_DNA"/>
</dbReference>
<dbReference type="Proteomes" id="UP000249061">
    <property type="component" value="Unassembled WGS sequence"/>
</dbReference>
<dbReference type="InterPro" id="IPR023090">
    <property type="entry name" value="UPF0702_alpha/beta_dom_sf"/>
</dbReference>
<keyword evidence="6" id="KW-0472">Membrane</keyword>
<evidence type="ECO:0000256" key="6">
    <source>
        <dbReference type="ARBA" id="ARBA00023136"/>
    </source>
</evidence>
<sequence length="137" mass="15752">MYWALFLLFRLVLRRDVGAVGMSDFLFVVLVGDATQNAMSGDHYGVADGLVVVGTLATWNQLTDVLSYHVPFIEKLMKPRRLLLFAHGQLNRRNMRREFITMDELRTKLHEEGLKDFNEAERIWLESNGELAVIKKG</sequence>
<dbReference type="PANTHER" id="PTHR34582">
    <property type="entry name" value="UPF0702 TRANSMEMBRANE PROTEIN YCAP"/>
    <property type="match status" value="1"/>
</dbReference>
<evidence type="ECO:0000313" key="9">
    <source>
        <dbReference type="Proteomes" id="UP000249061"/>
    </source>
</evidence>
<organism evidence="8 9">
    <name type="scientific">Archangium gephyra</name>
    <dbReference type="NCBI Taxonomy" id="48"/>
    <lineage>
        <taxon>Bacteria</taxon>
        <taxon>Pseudomonadati</taxon>
        <taxon>Myxococcota</taxon>
        <taxon>Myxococcia</taxon>
        <taxon>Myxococcales</taxon>
        <taxon>Cystobacterineae</taxon>
        <taxon>Archangiaceae</taxon>
        <taxon>Archangium</taxon>
    </lineage>
</organism>
<evidence type="ECO:0000256" key="4">
    <source>
        <dbReference type="ARBA" id="ARBA00022692"/>
    </source>
</evidence>
<evidence type="ECO:0000256" key="5">
    <source>
        <dbReference type="ARBA" id="ARBA00022989"/>
    </source>
</evidence>
<evidence type="ECO:0000313" key="8">
    <source>
        <dbReference type="EMBL" id="PZR06626.1"/>
    </source>
</evidence>
<feature type="domain" description="YetF C-terminal" evidence="7">
    <location>
        <begin position="69"/>
        <end position="137"/>
    </location>
</feature>
<evidence type="ECO:0000256" key="2">
    <source>
        <dbReference type="ARBA" id="ARBA00006448"/>
    </source>
</evidence>
<comment type="caution">
    <text evidence="8">The sequence shown here is derived from an EMBL/GenBank/DDBJ whole genome shotgun (WGS) entry which is preliminary data.</text>
</comment>
<keyword evidence="5" id="KW-1133">Transmembrane helix</keyword>
<evidence type="ECO:0000256" key="1">
    <source>
        <dbReference type="ARBA" id="ARBA00004651"/>
    </source>
</evidence>
<dbReference type="Gene3D" id="3.30.240.20">
    <property type="entry name" value="bsu07140 like domains"/>
    <property type="match status" value="1"/>
</dbReference>
<dbReference type="GO" id="GO:0005886">
    <property type="term" value="C:plasma membrane"/>
    <property type="evidence" value="ECO:0007669"/>
    <property type="project" value="UniProtKB-SubCell"/>
</dbReference>
<evidence type="ECO:0000256" key="3">
    <source>
        <dbReference type="ARBA" id="ARBA00022475"/>
    </source>
</evidence>
<keyword evidence="3" id="KW-1003">Cell membrane</keyword>
<proteinExistence type="inferred from homology"/>
<dbReference type="AlphaFoldDB" id="A0A2W5T3G8"/>
<keyword evidence="4" id="KW-0812">Transmembrane</keyword>
<evidence type="ECO:0000259" key="7">
    <source>
        <dbReference type="Pfam" id="PF04239"/>
    </source>
</evidence>
<comment type="similarity">
    <text evidence="2">Belongs to the UPF0702 family.</text>
</comment>
<dbReference type="Pfam" id="PF04239">
    <property type="entry name" value="DUF421"/>
    <property type="match status" value="1"/>
</dbReference>
<accession>A0A2W5T3G8</accession>
<dbReference type="PANTHER" id="PTHR34582:SF6">
    <property type="entry name" value="UPF0702 TRANSMEMBRANE PROTEIN YCAP"/>
    <property type="match status" value="1"/>
</dbReference>
<reference evidence="8 9" key="1">
    <citation type="submission" date="2017-08" db="EMBL/GenBank/DDBJ databases">
        <title>Infants hospitalized years apart are colonized by the same room-sourced microbial strains.</title>
        <authorList>
            <person name="Brooks B."/>
            <person name="Olm M.R."/>
            <person name="Firek B.A."/>
            <person name="Baker R."/>
            <person name="Thomas B.C."/>
            <person name="Morowitz M.J."/>
            <person name="Banfield J.F."/>
        </authorList>
    </citation>
    <scope>NUCLEOTIDE SEQUENCE [LARGE SCALE GENOMIC DNA]</scope>
    <source>
        <strain evidence="8">S2_003_000_R2_14</strain>
    </source>
</reference>
<gene>
    <name evidence="8" type="ORF">DI536_29915</name>
</gene>
<protein>
    <submittedName>
        <fullName evidence="8">DUF421 domain-containing protein</fullName>
    </submittedName>
</protein>
<dbReference type="InterPro" id="IPR007353">
    <property type="entry name" value="DUF421"/>
</dbReference>